<dbReference type="AlphaFoldDB" id="A0A059KMN4"/>
<comment type="similarity">
    <text evidence="2">Belongs to the 5'-nucleotidase family.</text>
</comment>
<dbReference type="SUPFAM" id="SSF56300">
    <property type="entry name" value="Metallo-dependent phosphatases"/>
    <property type="match status" value="1"/>
</dbReference>
<accession>A0A059KMN4</accession>
<dbReference type="SUPFAM" id="SSF55816">
    <property type="entry name" value="5'-nucleotidase (syn. UDP-sugar hydrolase), C-terminal domain"/>
    <property type="match status" value="1"/>
</dbReference>
<dbReference type="PROSITE" id="PS51257">
    <property type="entry name" value="PROKAR_LIPOPROTEIN"/>
    <property type="match status" value="1"/>
</dbReference>
<evidence type="ECO:0000256" key="2">
    <source>
        <dbReference type="RuleBase" id="RU362119"/>
    </source>
</evidence>
<dbReference type="PANTHER" id="PTHR11575">
    <property type="entry name" value="5'-NUCLEOTIDASE-RELATED"/>
    <property type="match status" value="1"/>
</dbReference>
<dbReference type="Pfam" id="PF00149">
    <property type="entry name" value="Metallophos"/>
    <property type="match status" value="1"/>
</dbReference>
<dbReference type="Pfam" id="PF02872">
    <property type="entry name" value="5_nucleotid_C"/>
    <property type="match status" value="1"/>
</dbReference>
<keyword evidence="1 2" id="KW-0732">Signal</keyword>
<dbReference type="EMBL" id="AZRA01000047">
    <property type="protein sequence ID" value="KDB52605.1"/>
    <property type="molecule type" value="Genomic_DNA"/>
</dbReference>
<feature type="chain" id="PRO_5005102471" evidence="2">
    <location>
        <begin position="30"/>
        <end position="631"/>
    </location>
</feature>
<comment type="caution">
    <text evidence="5">The sequence shown here is derived from an EMBL/GenBank/DDBJ whole genome shotgun (WGS) entry which is preliminary data.</text>
</comment>
<dbReference type="Proteomes" id="UP000026714">
    <property type="component" value="Unassembled WGS sequence"/>
</dbReference>
<dbReference type="GO" id="GO:0008253">
    <property type="term" value="F:5'-nucleotidase activity"/>
    <property type="evidence" value="ECO:0007669"/>
    <property type="project" value="TreeGrafter"/>
</dbReference>
<keyword evidence="2" id="KW-0547">Nucleotide-binding</keyword>
<dbReference type="InterPro" id="IPR008334">
    <property type="entry name" value="5'-Nucleotdase_C"/>
</dbReference>
<dbReference type="Gene3D" id="3.60.21.10">
    <property type="match status" value="1"/>
</dbReference>
<dbReference type="InterPro" id="IPR036907">
    <property type="entry name" value="5'-Nucleotdase_C_sf"/>
</dbReference>
<evidence type="ECO:0000259" key="3">
    <source>
        <dbReference type="Pfam" id="PF00149"/>
    </source>
</evidence>
<name>A0A059KMN4_9BURK</name>
<evidence type="ECO:0000313" key="6">
    <source>
        <dbReference type="Proteomes" id="UP000026714"/>
    </source>
</evidence>
<evidence type="ECO:0000259" key="4">
    <source>
        <dbReference type="Pfam" id="PF02872"/>
    </source>
</evidence>
<dbReference type="eggNOG" id="COG0737">
    <property type="taxonomic scope" value="Bacteria"/>
</dbReference>
<evidence type="ECO:0000313" key="5">
    <source>
        <dbReference type="EMBL" id="KDB52605.1"/>
    </source>
</evidence>
<feature type="domain" description="Calcineurin-like phosphoesterase" evidence="3">
    <location>
        <begin position="49"/>
        <end position="275"/>
    </location>
</feature>
<dbReference type="InterPro" id="IPR006179">
    <property type="entry name" value="5_nucleotidase/apyrase"/>
</dbReference>
<evidence type="ECO:0000256" key="1">
    <source>
        <dbReference type="ARBA" id="ARBA00022729"/>
    </source>
</evidence>
<dbReference type="GO" id="GO:0000166">
    <property type="term" value="F:nucleotide binding"/>
    <property type="evidence" value="ECO:0007669"/>
    <property type="project" value="UniProtKB-KW"/>
</dbReference>
<dbReference type="PATRIC" id="fig|1286631.3.peg.1794"/>
<protein>
    <submittedName>
        <fullName evidence="5">5'-Nucleotidase domain protein</fullName>
    </submittedName>
</protein>
<sequence length="631" mass="65752">MPCLRPTSARRFRPTLLALMAAAVLGACATDDSDSSVAPAPSYAALELNIAHINDHHSQLEAFAGTELTLDGVATQVDLGGFARLTTLFKAQQQAGTKNLLKLHAGDALTGSLYYTFFKGEADAKMMNTVCFDAVGYGNHEFDDGDGVLKTFVDQLLGGGCGTTVVSANVVPATGSPLAPTGTPVHQPYLIKTYDGVQVGIIGIDIAGKTTNSSRPLATTQFLDETTTAQKYIDELKARGVRHIVLLTHQGYEADKKMAAALSDVDVIIGADSHTLLGDFTRFGLSSSGAYPTVVQNRSGETVCIGQAWEYSKVFGLMNVKFDTRGAVASCGGQASLVIGDSFKRKNTAGTFVAVDAATQATLSARLATDAGIQVTAPDTVAAGVLAGYTAQVDAQKARTIGTASQALCLVRVPGETTNRSGGVAGCESANTLARGSDAAQVVAEAFLRASKRADMALQNAGGVRTAIAAGPITMNTAFTVLPFTNVLVELEVTGAQIVAALEDGVANHLDSAQSNGSHPYAAGLRWTLDLSQPKGSRFSQVEVKNRSTGAWSAIDPARSYVLVTNDFVASGKDGYATFAPIYAAGKFVNTYLLYTQTFADHVTALGTVARPAAADYSHQKVTTKAGVVLP</sequence>
<dbReference type="PRINTS" id="PR01607">
    <property type="entry name" value="APYRASEFAMLY"/>
</dbReference>
<proteinExistence type="inferred from homology"/>
<keyword evidence="6" id="KW-1185">Reference proteome</keyword>
<dbReference type="STRING" id="34103.SAMN05421778_104165"/>
<keyword evidence="2" id="KW-0378">Hydrolase</keyword>
<dbReference type="GO" id="GO:0030288">
    <property type="term" value="C:outer membrane-bounded periplasmic space"/>
    <property type="evidence" value="ECO:0007669"/>
    <property type="project" value="TreeGrafter"/>
</dbReference>
<feature type="domain" description="5'-Nucleotidase C-terminal" evidence="4">
    <location>
        <begin position="428"/>
        <end position="580"/>
    </location>
</feature>
<dbReference type="RefSeq" id="WP_037480943.1">
    <property type="nucleotide sequence ID" value="NZ_AZRA01000047.1"/>
</dbReference>
<reference evidence="5 6" key="1">
    <citation type="journal article" date="2014" name="FEMS Microbiol. Ecol.">
        <title>Sphaerotilus natans encrusted with nanoball-shaped Fe(III) oxide minerals formed by nitrate-reducing mixotrophic Fe(II) oxidation.</title>
        <authorList>
            <person name="Park S."/>
            <person name="Kim D.H."/>
            <person name="Lee J.H."/>
            <person name="Hur H.G."/>
        </authorList>
    </citation>
    <scope>NUCLEOTIDE SEQUENCE [LARGE SCALE GENOMIC DNA]</scope>
    <source>
        <strain evidence="5 6">DSM 6575</strain>
    </source>
</reference>
<dbReference type="InterPro" id="IPR029052">
    <property type="entry name" value="Metallo-depent_PP-like"/>
</dbReference>
<dbReference type="PANTHER" id="PTHR11575:SF24">
    <property type="entry name" value="5'-NUCLEOTIDASE"/>
    <property type="match status" value="1"/>
</dbReference>
<dbReference type="Gene3D" id="3.90.780.10">
    <property type="entry name" value="5'-Nucleotidase, C-terminal domain"/>
    <property type="match status" value="1"/>
</dbReference>
<gene>
    <name evidence="5" type="ORF">X805_18250</name>
</gene>
<dbReference type="InterPro" id="IPR004843">
    <property type="entry name" value="Calcineurin-like_PHP"/>
</dbReference>
<organism evidence="5 6">
    <name type="scientific">Sphaerotilus natans subsp. natans DSM 6575</name>
    <dbReference type="NCBI Taxonomy" id="1286631"/>
    <lineage>
        <taxon>Bacteria</taxon>
        <taxon>Pseudomonadati</taxon>
        <taxon>Pseudomonadota</taxon>
        <taxon>Betaproteobacteria</taxon>
        <taxon>Burkholderiales</taxon>
        <taxon>Sphaerotilaceae</taxon>
        <taxon>Sphaerotilus</taxon>
    </lineage>
</organism>
<feature type="signal peptide" evidence="2">
    <location>
        <begin position="1"/>
        <end position="29"/>
    </location>
</feature>
<dbReference type="GO" id="GO:0009166">
    <property type="term" value="P:nucleotide catabolic process"/>
    <property type="evidence" value="ECO:0007669"/>
    <property type="project" value="InterPro"/>
</dbReference>
<dbReference type="GO" id="GO:0008768">
    <property type="term" value="F:UDP-sugar diphosphatase activity"/>
    <property type="evidence" value="ECO:0007669"/>
    <property type="project" value="TreeGrafter"/>
</dbReference>